<feature type="transmembrane region" description="Helical" evidence="8">
    <location>
        <begin position="98"/>
        <end position="119"/>
    </location>
</feature>
<accession>A0A1N6W414</accession>
<dbReference type="GO" id="GO:0008381">
    <property type="term" value="F:mechanosensitive monoatomic ion channel activity"/>
    <property type="evidence" value="ECO:0007669"/>
    <property type="project" value="InterPro"/>
</dbReference>
<feature type="transmembrane region" description="Helical" evidence="8">
    <location>
        <begin position="54"/>
        <end position="78"/>
    </location>
</feature>
<dbReference type="SUPFAM" id="SSF82689">
    <property type="entry name" value="Mechanosensitive channel protein MscS (YggB), C-terminal domain"/>
    <property type="match status" value="1"/>
</dbReference>
<dbReference type="Gene3D" id="2.30.30.60">
    <property type="match status" value="1"/>
</dbReference>
<feature type="transmembrane region" description="Helical" evidence="8">
    <location>
        <begin position="20"/>
        <end position="42"/>
    </location>
</feature>
<evidence type="ECO:0000256" key="1">
    <source>
        <dbReference type="ARBA" id="ARBA00004651"/>
    </source>
</evidence>
<feature type="domain" description="Mechanosensitive ion channel MscS" evidence="9">
    <location>
        <begin position="185"/>
        <end position="255"/>
    </location>
</feature>
<dbReference type="Gene3D" id="1.10.287.1260">
    <property type="match status" value="1"/>
</dbReference>
<evidence type="ECO:0000256" key="7">
    <source>
        <dbReference type="SAM" id="MobiDB-lite"/>
    </source>
</evidence>
<dbReference type="Pfam" id="PF21082">
    <property type="entry name" value="MS_channel_3rd"/>
    <property type="match status" value="1"/>
</dbReference>
<dbReference type="InterPro" id="IPR006685">
    <property type="entry name" value="MscS_channel_2nd"/>
</dbReference>
<dbReference type="InterPro" id="IPR045275">
    <property type="entry name" value="MscS_archaea/bacteria_type"/>
</dbReference>
<evidence type="ECO:0000256" key="4">
    <source>
        <dbReference type="ARBA" id="ARBA00022692"/>
    </source>
</evidence>
<dbReference type="SUPFAM" id="SSF50182">
    <property type="entry name" value="Sm-like ribonucleoproteins"/>
    <property type="match status" value="1"/>
</dbReference>
<keyword evidence="3" id="KW-1003">Cell membrane</keyword>
<evidence type="ECO:0000256" key="5">
    <source>
        <dbReference type="ARBA" id="ARBA00022989"/>
    </source>
</evidence>
<dbReference type="Proteomes" id="UP000186914">
    <property type="component" value="Unassembled WGS sequence"/>
</dbReference>
<feature type="transmembrane region" description="Helical" evidence="8">
    <location>
        <begin position="139"/>
        <end position="160"/>
    </location>
</feature>
<proteinExistence type="inferred from homology"/>
<dbReference type="SUPFAM" id="SSF82861">
    <property type="entry name" value="Mechanosensitive channel protein MscS (YggB), transmembrane region"/>
    <property type="match status" value="1"/>
</dbReference>
<keyword evidence="4 8" id="KW-0812">Transmembrane</keyword>
<protein>
    <submittedName>
        <fullName evidence="11">Small-conductance mechanosensitive channel</fullName>
    </submittedName>
</protein>
<dbReference type="PANTHER" id="PTHR30221:SF20">
    <property type="entry name" value="SMALL-CONDUCTANCE MECHANOSENSITIVE CHANNEL"/>
    <property type="match status" value="1"/>
</dbReference>
<name>A0A1N6W414_9EURY</name>
<comment type="similarity">
    <text evidence="2">Belongs to the MscS (TC 1.A.23) family.</text>
</comment>
<sequence length="386" mass="43008">MPNSLRFLSTVIQQLPVPDARVLLSTFLLVVLVFVTWILWKVAPRLKRRMNPRLVDVLLLTTSGLAAIFIGQYTLALWTDDAAPAPQVDLFSQLTSAGVRLAITFGVLAAAYVGAGMFVRVIDRFITQSEQITGHQGEVIARVGEVCVYLLAGLLLLGVWRVDVRAFLIGAGFLGIIIGLAANETLSSLIAGFTLMFSRPFEIGDWIRIPIEGNEDDEGIVTDITLFTTRIETFSGEYVIIPNDVVGSSTITNYGRKGRLRLEVEVGIDYSTDPYRAISVAERTMTDVAAILEVPRPRAVLTGFGDSAILLELRFWIDRPSSRRKWRAITAVVADVKTAYERDGIEIPFPQRALSAREETGFRVVDGRETEREQERREHGRERRIE</sequence>
<organism evidence="11 12">
    <name type="scientific">Haladaptatus litoreus</name>
    <dbReference type="NCBI Taxonomy" id="553468"/>
    <lineage>
        <taxon>Archaea</taxon>
        <taxon>Methanobacteriati</taxon>
        <taxon>Methanobacteriota</taxon>
        <taxon>Stenosarchaea group</taxon>
        <taxon>Halobacteria</taxon>
        <taxon>Halobacteriales</taxon>
        <taxon>Haladaptataceae</taxon>
        <taxon>Haladaptatus</taxon>
    </lineage>
</organism>
<evidence type="ECO:0000256" key="6">
    <source>
        <dbReference type="ARBA" id="ARBA00023136"/>
    </source>
</evidence>
<dbReference type="PANTHER" id="PTHR30221">
    <property type="entry name" value="SMALL-CONDUCTANCE MECHANOSENSITIVE CHANNEL"/>
    <property type="match status" value="1"/>
</dbReference>
<dbReference type="OrthoDB" id="31543at2157"/>
<evidence type="ECO:0000313" key="12">
    <source>
        <dbReference type="Proteomes" id="UP000186914"/>
    </source>
</evidence>
<feature type="domain" description="Mechanosensitive ion channel MscS C-terminal" evidence="10">
    <location>
        <begin position="263"/>
        <end position="347"/>
    </location>
</feature>
<dbReference type="AlphaFoldDB" id="A0A1N6W414"/>
<dbReference type="Pfam" id="PF00924">
    <property type="entry name" value="MS_channel_2nd"/>
    <property type="match status" value="1"/>
</dbReference>
<dbReference type="EMBL" id="FTNO01000001">
    <property type="protein sequence ID" value="SIQ84732.1"/>
    <property type="molecule type" value="Genomic_DNA"/>
</dbReference>
<evidence type="ECO:0000259" key="9">
    <source>
        <dbReference type="Pfam" id="PF00924"/>
    </source>
</evidence>
<dbReference type="InterPro" id="IPR010920">
    <property type="entry name" value="LSM_dom_sf"/>
</dbReference>
<dbReference type="InterPro" id="IPR011014">
    <property type="entry name" value="MscS_channel_TM-2"/>
</dbReference>
<evidence type="ECO:0000259" key="10">
    <source>
        <dbReference type="Pfam" id="PF21082"/>
    </source>
</evidence>
<comment type="subcellular location">
    <subcellularLocation>
        <location evidence="1">Cell membrane</location>
        <topology evidence="1">Multi-pass membrane protein</topology>
    </subcellularLocation>
</comment>
<keyword evidence="12" id="KW-1185">Reference proteome</keyword>
<evidence type="ECO:0000256" key="2">
    <source>
        <dbReference type="ARBA" id="ARBA00008017"/>
    </source>
</evidence>
<evidence type="ECO:0000256" key="8">
    <source>
        <dbReference type="SAM" id="Phobius"/>
    </source>
</evidence>
<keyword evidence="5 8" id="KW-1133">Transmembrane helix</keyword>
<gene>
    <name evidence="11" type="ORF">SAMN05421858_0591</name>
</gene>
<dbReference type="InterPro" id="IPR049278">
    <property type="entry name" value="MS_channel_C"/>
</dbReference>
<feature type="transmembrane region" description="Helical" evidence="8">
    <location>
        <begin position="166"/>
        <end position="191"/>
    </location>
</feature>
<reference evidence="12" key="1">
    <citation type="submission" date="2017-01" db="EMBL/GenBank/DDBJ databases">
        <authorList>
            <person name="Varghese N."/>
            <person name="Submissions S."/>
        </authorList>
    </citation>
    <scope>NUCLEOTIDE SEQUENCE [LARGE SCALE GENOMIC DNA]</scope>
    <source>
        <strain evidence="12">CGMCC 1.7737</strain>
    </source>
</reference>
<dbReference type="InterPro" id="IPR011066">
    <property type="entry name" value="MscS_channel_C_sf"/>
</dbReference>
<evidence type="ECO:0000256" key="3">
    <source>
        <dbReference type="ARBA" id="ARBA00022475"/>
    </source>
</evidence>
<evidence type="ECO:0000313" key="11">
    <source>
        <dbReference type="EMBL" id="SIQ84732.1"/>
    </source>
</evidence>
<dbReference type="InterPro" id="IPR023408">
    <property type="entry name" value="MscS_beta-dom_sf"/>
</dbReference>
<dbReference type="RefSeq" id="WP_076427793.1">
    <property type="nucleotide sequence ID" value="NZ_FTNO01000001.1"/>
</dbReference>
<dbReference type="GO" id="GO:0005886">
    <property type="term" value="C:plasma membrane"/>
    <property type="evidence" value="ECO:0007669"/>
    <property type="project" value="UniProtKB-SubCell"/>
</dbReference>
<feature type="region of interest" description="Disordered" evidence="7">
    <location>
        <begin position="365"/>
        <end position="386"/>
    </location>
</feature>
<dbReference type="Gene3D" id="3.30.70.100">
    <property type="match status" value="1"/>
</dbReference>
<keyword evidence="6 8" id="KW-0472">Membrane</keyword>